<evidence type="ECO:0000313" key="10">
    <source>
        <dbReference type="Proteomes" id="UP000242972"/>
    </source>
</evidence>
<dbReference type="GO" id="GO:0042626">
    <property type="term" value="F:ATPase-coupled transmembrane transporter activity"/>
    <property type="evidence" value="ECO:0007669"/>
    <property type="project" value="TreeGrafter"/>
</dbReference>
<protein>
    <recommendedName>
        <fullName evidence="8">ABC transporter domain-containing protein</fullName>
    </recommendedName>
</protein>
<accession>A0A2T2XCF7</accession>
<organism evidence="9 10">
    <name type="scientific">Sulfobacillus benefaciens</name>
    <dbReference type="NCBI Taxonomy" id="453960"/>
    <lineage>
        <taxon>Bacteria</taxon>
        <taxon>Bacillati</taxon>
        <taxon>Bacillota</taxon>
        <taxon>Clostridia</taxon>
        <taxon>Eubacteriales</taxon>
        <taxon>Clostridiales Family XVII. Incertae Sedis</taxon>
        <taxon>Sulfobacillus</taxon>
    </lineage>
</organism>
<keyword evidence="5" id="KW-0067">ATP-binding</keyword>
<evidence type="ECO:0000256" key="3">
    <source>
        <dbReference type="ARBA" id="ARBA00022475"/>
    </source>
</evidence>
<dbReference type="PROSITE" id="PS50893">
    <property type="entry name" value="ABC_TRANSPORTER_2"/>
    <property type="match status" value="1"/>
</dbReference>
<evidence type="ECO:0000256" key="5">
    <source>
        <dbReference type="ARBA" id="ARBA00022840"/>
    </source>
</evidence>
<evidence type="ECO:0000256" key="1">
    <source>
        <dbReference type="ARBA" id="ARBA00005417"/>
    </source>
</evidence>
<dbReference type="EMBL" id="PXYW01000051">
    <property type="protein sequence ID" value="PSR32126.1"/>
    <property type="molecule type" value="Genomic_DNA"/>
</dbReference>
<keyword evidence="7" id="KW-0472">Membrane</keyword>
<dbReference type="InterPro" id="IPR027417">
    <property type="entry name" value="P-loop_NTPase"/>
</dbReference>
<dbReference type="Proteomes" id="UP000242972">
    <property type="component" value="Unassembled WGS sequence"/>
</dbReference>
<dbReference type="PANTHER" id="PTHR43553:SF24">
    <property type="entry name" value="ENERGY-COUPLING FACTOR TRANSPORTER ATP-BINDING PROTEIN ECFA1"/>
    <property type="match status" value="1"/>
</dbReference>
<evidence type="ECO:0000256" key="4">
    <source>
        <dbReference type="ARBA" id="ARBA00022741"/>
    </source>
</evidence>
<dbReference type="PANTHER" id="PTHR43553">
    <property type="entry name" value="HEAVY METAL TRANSPORTER"/>
    <property type="match status" value="1"/>
</dbReference>
<dbReference type="Pfam" id="PF00005">
    <property type="entry name" value="ABC_tran"/>
    <property type="match status" value="1"/>
</dbReference>
<keyword evidence="2" id="KW-0813">Transport</keyword>
<evidence type="ECO:0000259" key="8">
    <source>
        <dbReference type="PROSITE" id="PS50893"/>
    </source>
</evidence>
<keyword evidence="4" id="KW-0547">Nucleotide-binding</keyword>
<evidence type="ECO:0000256" key="2">
    <source>
        <dbReference type="ARBA" id="ARBA00022448"/>
    </source>
</evidence>
<proteinExistence type="inferred from homology"/>
<evidence type="ECO:0000256" key="7">
    <source>
        <dbReference type="ARBA" id="ARBA00023136"/>
    </source>
</evidence>
<name>A0A2T2XCF7_9FIRM</name>
<comment type="caution">
    <text evidence="9">The sequence shown here is derived from an EMBL/GenBank/DDBJ whole genome shotgun (WGS) entry which is preliminary data.</text>
</comment>
<reference evidence="9 10" key="1">
    <citation type="journal article" date="2014" name="BMC Genomics">
        <title>Comparison of environmental and isolate Sulfobacillus genomes reveals diverse carbon, sulfur, nitrogen, and hydrogen metabolisms.</title>
        <authorList>
            <person name="Justice N.B."/>
            <person name="Norman A."/>
            <person name="Brown C.T."/>
            <person name="Singh A."/>
            <person name="Thomas B.C."/>
            <person name="Banfield J.F."/>
        </authorList>
    </citation>
    <scope>NUCLEOTIDE SEQUENCE [LARGE SCALE GENOMIC DNA]</scope>
    <source>
        <strain evidence="9">AMDSBA4</strain>
    </source>
</reference>
<dbReference type="Gene3D" id="3.40.50.300">
    <property type="entry name" value="P-loop containing nucleotide triphosphate hydrolases"/>
    <property type="match status" value="1"/>
</dbReference>
<evidence type="ECO:0000256" key="6">
    <source>
        <dbReference type="ARBA" id="ARBA00022967"/>
    </source>
</evidence>
<dbReference type="InterPro" id="IPR015856">
    <property type="entry name" value="ABC_transpr_CbiO/EcfA_su"/>
</dbReference>
<keyword evidence="6" id="KW-1278">Translocase</keyword>
<dbReference type="InterPro" id="IPR003593">
    <property type="entry name" value="AAA+_ATPase"/>
</dbReference>
<gene>
    <name evidence="9" type="ORF">C7B46_15680</name>
</gene>
<dbReference type="GO" id="GO:0005524">
    <property type="term" value="F:ATP binding"/>
    <property type="evidence" value="ECO:0007669"/>
    <property type="project" value="UniProtKB-KW"/>
</dbReference>
<evidence type="ECO:0000313" key="9">
    <source>
        <dbReference type="EMBL" id="PSR32126.1"/>
    </source>
</evidence>
<comment type="similarity">
    <text evidence="1">Belongs to the ABC transporter superfamily.</text>
</comment>
<dbReference type="SUPFAM" id="SSF52540">
    <property type="entry name" value="P-loop containing nucleoside triphosphate hydrolases"/>
    <property type="match status" value="1"/>
</dbReference>
<dbReference type="SMART" id="SM00382">
    <property type="entry name" value="AAA"/>
    <property type="match status" value="1"/>
</dbReference>
<dbReference type="GO" id="GO:0016887">
    <property type="term" value="F:ATP hydrolysis activity"/>
    <property type="evidence" value="ECO:0007669"/>
    <property type="project" value="InterPro"/>
</dbReference>
<feature type="domain" description="ABC transporter" evidence="8">
    <location>
        <begin position="6"/>
        <end position="234"/>
    </location>
</feature>
<dbReference type="CDD" id="cd03225">
    <property type="entry name" value="ABC_cobalt_CbiO_domain1"/>
    <property type="match status" value="1"/>
</dbReference>
<dbReference type="AlphaFoldDB" id="A0A2T2XCF7"/>
<dbReference type="InterPro" id="IPR050095">
    <property type="entry name" value="ECF_ABC_transporter_ATP-bd"/>
</dbReference>
<keyword evidence="3" id="KW-1003">Cell membrane</keyword>
<dbReference type="GO" id="GO:0043190">
    <property type="term" value="C:ATP-binding cassette (ABC) transporter complex"/>
    <property type="evidence" value="ECO:0007669"/>
    <property type="project" value="TreeGrafter"/>
</dbReference>
<sequence length="256" mass="28390">MASIILERVSVRYAGGTRVALGPLDLSIGEGECLFITGPNGSGKTTLARVLTGVVPVASGHIRMGTGLDHSNWPPGTVGWVQQNPRQQMVGATVAEDIGLAPLWLGKTWDEAVAQGQHSLREFRLEPWAEYKPSHLSGGWQHMAALAAVHAQDPTLVILDEPDAMLDSSGLQRLLTWVRFLKDRRQTLLILGHHERWEEVADRVIRLEAGRLIADETTSCRVNEEWRQFLEGWWVGNDKPTVTEVMSELCHGRLNI</sequence>
<dbReference type="InterPro" id="IPR003439">
    <property type="entry name" value="ABC_transporter-like_ATP-bd"/>
</dbReference>